<evidence type="ECO:0000256" key="9">
    <source>
        <dbReference type="RuleBase" id="RU000461"/>
    </source>
</evidence>
<feature type="binding site" description="axial binding residue" evidence="8">
    <location>
        <position position="453"/>
    </location>
    <ligand>
        <name>heme</name>
        <dbReference type="ChEBI" id="CHEBI:30413"/>
    </ligand>
    <ligandPart>
        <name>Fe</name>
        <dbReference type="ChEBI" id="CHEBI:18248"/>
    </ligandPart>
</feature>
<keyword evidence="4 8" id="KW-0479">Metal-binding</keyword>
<dbReference type="InterPro" id="IPR017972">
    <property type="entry name" value="Cyt_P450_CS"/>
</dbReference>
<keyword evidence="6 8" id="KW-0408">Iron</keyword>
<dbReference type="PANTHER" id="PTHR24296">
    <property type="entry name" value="CYTOCHROME P450"/>
    <property type="match status" value="1"/>
</dbReference>
<dbReference type="InterPro" id="IPR001128">
    <property type="entry name" value="Cyt_P450"/>
</dbReference>
<dbReference type="RefSeq" id="XP_022741212.1">
    <property type="nucleotide sequence ID" value="XM_022885477.1"/>
</dbReference>
<evidence type="ECO:0000256" key="10">
    <source>
        <dbReference type="SAM" id="Phobius"/>
    </source>
</evidence>
<dbReference type="Gene3D" id="1.10.630.10">
    <property type="entry name" value="Cytochrome P450"/>
    <property type="match status" value="1"/>
</dbReference>
<dbReference type="InterPro" id="IPR002401">
    <property type="entry name" value="Cyt_P450_E_grp-I"/>
</dbReference>
<keyword evidence="5 9" id="KW-0560">Oxidoreductase</keyword>
<evidence type="ECO:0000256" key="4">
    <source>
        <dbReference type="ARBA" id="ARBA00022723"/>
    </source>
</evidence>
<dbReference type="PROSITE" id="PS00086">
    <property type="entry name" value="CYTOCHROME_P450"/>
    <property type="match status" value="1"/>
</dbReference>
<dbReference type="OrthoDB" id="993953at2759"/>
<dbReference type="PRINTS" id="PR00385">
    <property type="entry name" value="P450"/>
</dbReference>
<feature type="transmembrane region" description="Helical" evidence="10">
    <location>
        <begin position="5"/>
        <end position="22"/>
    </location>
</feature>
<protein>
    <submittedName>
        <fullName evidence="12">Alkane hydroxylase MAH1-like</fullName>
    </submittedName>
</protein>
<gene>
    <name evidence="12" type="primary">LOC111292866</name>
</gene>
<evidence type="ECO:0000313" key="12">
    <source>
        <dbReference type="RefSeq" id="XP_022741212.1"/>
    </source>
</evidence>
<evidence type="ECO:0000256" key="8">
    <source>
        <dbReference type="PIRSR" id="PIRSR602401-1"/>
    </source>
</evidence>
<name>A0A6P5YLK2_DURZI</name>
<evidence type="ECO:0000256" key="6">
    <source>
        <dbReference type="ARBA" id="ARBA00023004"/>
    </source>
</evidence>
<evidence type="ECO:0000256" key="2">
    <source>
        <dbReference type="ARBA" id="ARBA00010617"/>
    </source>
</evidence>
<dbReference type="GO" id="GO:0005506">
    <property type="term" value="F:iron ion binding"/>
    <property type="evidence" value="ECO:0007669"/>
    <property type="project" value="InterPro"/>
</dbReference>
<dbReference type="GO" id="GO:0006629">
    <property type="term" value="P:lipid metabolic process"/>
    <property type="evidence" value="ECO:0007669"/>
    <property type="project" value="UniProtKB-ARBA"/>
</dbReference>
<evidence type="ECO:0000313" key="11">
    <source>
        <dbReference type="Proteomes" id="UP000515121"/>
    </source>
</evidence>
<dbReference type="Pfam" id="PF00067">
    <property type="entry name" value="p450"/>
    <property type="match status" value="1"/>
</dbReference>
<dbReference type="GeneID" id="111292866"/>
<dbReference type="GO" id="GO:0016705">
    <property type="term" value="F:oxidoreductase activity, acting on paired donors, with incorporation or reduction of molecular oxygen"/>
    <property type="evidence" value="ECO:0007669"/>
    <property type="project" value="InterPro"/>
</dbReference>
<accession>A0A6P5YLK2</accession>
<keyword evidence="10" id="KW-1133">Transmembrane helix</keyword>
<dbReference type="GO" id="GO:0020037">
    <property type="term" value="F:heme binding"/>
    <property type="evidence" value="ECO:0007669"/>
    <property type="project" value="InterPro"/>
</dbReference>
<dbReference type="AlphaFoldDB" id="A0A6P5YLK2"/>
<evidence type="ECO:0000256" key="5">
    <source>
        <dbReference type="ARBA" id="ARBA00023002"/>
    </source>
</evidence>
<dbReference type="InterPro" id="IPR036396">
    <property type="entry name" value="Cyt_P450_sf"/>
</dbReference>
<dbReference type="GO" id="GO:0004497">
    <property type="term" value="F:monooxygenase activity"/>
    <property type="evidence" value="ECO:0007669"/>
    <property type="project" value="UniProtKB-KW"/>
</dbReference>
<dbReference type="KEGG" id="dzi:111292866"/>
<evidence type="ECO:0000256" key="1">
    <source>
        <dbReference type="ARBA" id="ARBA00001971"/>
    </source>
</evidence>
<sequence>MAAEIVVAVFISLFVLFLSHWYRNRNSLVTNWPIVGMIPGLLRNSWRIFDYFSFDVLRRCGGTFEFKGPLFPSLDFLLTSDPNNINHIMSKNFVNYEKGSEFREIFEPFGEGIFTLDSDRWKTQRKVMQTLMRNNKFTIFRDKVVWKKLEKGLIPIFEHAATLGTEVNLEDVFQRFDYDNMSLFALGFDPDSLNVEFPAIPSKEAFADIEEALLFRHFWPKMVWKFQNWLQIGEEKKLIEGTKILDQFVYNCISSRREKFSKNKELQAEEDEYDLLTSFLVEDQGESGAFEQSDKVIRDTAVNLMLAGIDSVSGGLSWFFWIVATNPSVEAKIVEEIKRNSSICKDKNMIYLSEEELNRFIYLHAVFCETLRLYPPIPANHKTVVQSDILPSGHRVQAGSRILISIYSMGRMEQIWGKDCLEFKPERWISEKGDIVYVPSYKYPAFNSGPRTCLGKDMSFLQMKTVAIALLKNYRVEMVQGHVVVPRESITLHMKNGLKVRIKKRHV</sequence>
<keyword evidence="3 8" id="KW-0349">Heme</keyword>
<proteinExistence type="inferred from homology"/>
<keyword evidence="11" id="KW-1185">Reference proteome</keyword>
<dbReference type="Proteomes" id="UP000515121">
    <property type="component" value="Unplaced"/>
</dbReference>
<reference evidence="12" key="1">
    <citation type="submission" date="2025-08" db="UniProtKB">
        <authorList>
            <consortium name="RefSeq"/>
        </authorList>
    </citation>
    <scope>IDENTIFICATION</scope>
    <source>
        <tissue evidence="12">Fruit stalk</tissue>
    </source>
</reference>
<keyword evidence="10" id="KW-0812">Transmembrane</keyword>
<dbReference type="SUPFAM" id="SSF48264">
    <property type="entry name" value="Cytochrome P450"/>
    <property type="match status" value="1"/>
</dbReference>
<evidence type="ECO:0000256" key="7">
    <source>
        <dbReference type="ARBA" id="ARBA00023033"/>
    </source>
</evidence>
<evidence type="ECO:0000256" key="3">
    <source>
        <dbReference type="ARBA" id="ARBA00022617"/>
    </source>
</evidence>
<dbReference type="CDD" id="cd11064">
    <property type="entry name" value="CYP86A"/>
    <property type="match status" value="1"/>
</dbReference>
<dbReference type="PRINTS" id="PR00463">
    <property type="entry name" value="EP450I"/>
</dbReference>
<organism evidence="11 12">
    <name type="scientific">Durio zibethinus</name>
    <name type="common">Durian</name>
    <dbReference type="NCBI Taxonomy" id="66656"/>
    <lineage>
        <taxon>Eukaryota</taxon>
        <taxon>Viridiplantae</taxon>
        <taxon>Streptophyta</taxon>
        <taxon>Embryophyta</taxon>
        <taxon>Tracheophyta</taxon>
        <taxon>Spermatophyta</taxon>
        <taxon>Magnoliopsida</taxon>
        <taxon>eudicotyledons</taxon>
        <taxon>Gunneridae</taxon>
        <taxon>Pentapetalae</taxon>
        <taxon>rosids</taxon>
        <taxon>malvids</taxon>
        <taxon>Malvales</taxon>
        <taxon>Malvaceae</taxon>
        <taxon>Helicteroideae</taxon>
        <taxon>Durio</taxon>
    </lineage>
</organism>
<comment type="similarity">
    <text evidence="2 9">Belongs to the cytochrome P450 family.</text>
</comment>
<comment type="cofactor">
    <cofactor evidence="1 8">
        <name>heme</name>
        <dbReference type="ChEBI" id="CHEBI:30413"/>
    </cofactor>
</comment>
<keyword evidence="7 9" id="KW-0503">Monooxygenase</keyword>
<keyword evidence="10" id="KW-0472">Membrane</keyword>